<dbReference type="RefSeq" id="WP_118485742.1">
    <property type="nucleotide sequence ID" value="NZ_CAUAFF010000013.1"/>
</dbReference>
<comment type="caution">
    <text evidence="1">The sequence shown here is derived from an EMBL/GenBank/DDBJ whole genome shotgun (WGS) entry which is preliminary data.</text>
</comment>
<dbReference type="Proteomes" id="UP000283700">
    <property type="component" value="Unassembled WGS sequence"/>
</dbReference>
<evidence type="ECO:0000313" key="1">
    <source>
        <dbReference type="EMBL" id="RHN15861.1"/>
    </source>
</evidence>
<dbReference type="EMBL" id="QRQO01000007">
    <property type="protein sequence ID" value="RHN15861.1"/>
    <property type="molecule type" value="Genomic_DNA"/>
</dbReference>
<proteinExistence type="predicted"/>
<evidence type="ECO:0000313" key="2">
    <source>
        <dbReference type="Proteomes" id="UP000283700"/>
    </source>
</evidence>
<gene>
    <name evidence="1" type="ORF">DWZ29_04030</name>
</gene>
<name>A0A415UCY4_9FIRM</name>
<reference evidence="1 2" key="1">
    <citation type="submission" date="2018-08" db="EMBL/GenBank/DDBJ databases">
        <title>A genome reference for cultivated species of the human gut microbiota.</title>
        <authorList>
            <person name="Zou Y."/>
            <person name="Xue W."/>
            <person name="Luo G."/>
        </authorList>
    </citation>
    <scope>NUCLEOTIDE SEQUENCE [LARGE SCALE GENOMIC DNA]</scope>
    <source>
        <strain evidence="1 2">AF31-17AC</strain>
    </source>
</reference>
<dbReference type="AlphaFoldDB" id="A0A415UCY4"/>
<protein>
    <submittedName>
        <fullName evidence="1">Uncharacterized protein</fullName>
    </submittedName>
</protein>
<organism evidence="1 2">
    <name type="scientific">Anaerobutyricum hallii</name>
    <dbReference type="NCBI Taxonomy" id="39488"/>
    <lineage>
        <taxon>Bacteria</taxon>
        <taxon>Bacillati</taxon>
        <taxon>Bacillota</taxon>
        <taxon>Clostridia</taxon>
        <taxon>Lachnospirales</taxon>
        <taxon>Lachnospiraceae</taxon>
        <taxon>Anaerobutyricum</taxon>
    </lineage>
</organism>
<accession>A0A415UCY4</accession>
<sequence length="106" mass="12681">MKKVKIDIPLELYTDNVRKIIERSLHDLDAEPPYIASFLCDPKFTEKDLETALHLLEKAKTETTKQKFIRAELEARKEIVNPEVFPEDLRKDWEDMRKAAERRRKR</sequence>